<protein>
    <submittedName>
        <fullName evidence="4">Cyclic pyranopterin monophosphate synthase MoaC</fullName>
        <ecNumber evidence="4">4.6.1.17</ecNumber>
    </submittedName>
</protein>
<dbReference type="SUPFAM" id="SSF55040">
    <property type="entry name" value="Molybdenum cofactor biosynthesis protein C, MoaC"/>
    <property type="match status" value="1"/>
</dbReference>
<evidence type="ECO:0000313" key="4">
    <source>
        <dbReference type="EMBL" id="MBC8176066.1"/>
    </source>
</evidence>
<gene>
    <name evidence="4" type="primary">moaC</name>
    <name evidence="4" type="ORF">H8E19_01570</name>
</gene>
<dbReference type="InterPro" id="IPR036522">
    <property type="entry name" value="MoaC_sf"/>
</dbReference>
<evidence type="ECO:0000256" key="1">
    <source>
        <dbReference type="ARBA" id="ARBA00005046"/>
    </source>
</evidence>
<dbReference type="GO" id="GO:0006777">
    <property type="term" value="P:Mo-molybdopterin cofactor biosynthetic process"/>
    <property type="evidence" value="ECO:0007669"/>
    <property type="project" value="UniProtKB-KW"/>
</dbReference>
<dbReference type="Proteomes" id="UP000650524">
    <property type="component" value="Unassembled WGS sequence"/>
</dbReference>
<evidence type="ECO:0000256" key="2">
    <source>
        <dbReference type="ARBA" id="ARBA00023150"/>
    </source>
</evidence>
<name>A0A8J6MY33_9DELT</name>
<comment type="caution">
    <text evidence="4">The sequence shown here is derived from an EMBL/GenBank/DDBJ whole genome shotgun (WGS) entry which is preliminary data.</text>
</comment>
<dbReference type="Pfam" id="PF01967">
    <property type="entry name" value="MoaC"/>
    <property type="match status" value="1"/>
</dbReference>
<organism evidence="4 5">
    <name type="scientific">Candidatus Desulfacyla euxinica</name>
    <dbReference type="NCBI Taxonomy" id="2841693"/>
    <lineage>
        <taxon>Bacteria</taxon>
        <taxon>Deltaproteobacteria</taxon>
        <taxon>Candidatus Desulfacyla</taxon>
    </lineage>
</organism>
<dbReference type="GO" id="GO:0061799">
    <property type="term" value="F:cyclic pyranopterin monophosphate synthase activity"/>
    <property type="evidence" value="ECO:0007669"/>
    <property type="project" value="UniProtKB-EC"/>
</dbReference>
<dbReference type="AlphaFoldDB" id="A0A8J6MY33"/>
<dbReference type="EC" id="4.6.1.17" evidence="4"/>
<keyword evidence="2" id="KW-0501">Molybdenum cofactor biosynthesis</keyword>
<dbReference type="EMBL" id="JACNJD010000082">
    <property type="protein sequence ID" value="MBC8176066.1"/>
    <property type="molecule type" value="Genomic_DNA"/>
</dbReference>
<dbReference type="NCBIfam" id="NF008999">
    <property type="entry name" value="PRK12343.1"/>
    <property type="match status" value="1"/>
</dbReference>
<reference evidence="4 5" key="1">
    <citation type="submission" date="2020-08" db="EMBL/GenBank/DDBJ databases">
        <title>Bridging the membrane lipid divide: bacteria of the FCB group superphylum have the potential to synthesize archaeal ether lipids.</title>
        <authorList>
            <person name="Villanueva L."/>
            <person name="Von Meijenfeldt F.A.B."/>
            <person name="Westbye A.B."/>
            <person name="Yadav S."/>
            <person name="Hopmans E.C."/>
            <person name="Dutilh B.E."/>
            <person name="Sinninghe Damste J.S."/>
        </authorList>
    </citation>
    <scope>NUCLEOTIDE SEQUENCE [LARGE SCALE GENOMIC DNA]</scope>
    <source>
        <strain evidence="4">NIOZ-UU27</strain>
    </source>
</reference>
<feature type="domain" description="Molybdopterin cofactor biosynthesis C (MoaC)" evidence="3">
    <location>
        <begin position="3"/>
        <end position="143"/>
    </location>
</feature>
<comment type="pathway">
    <text evidence="1">Cofactor biosynthesis; molybdopterin biosynthesis.</text>
</comment>
<sequence length="144" mass="15801">MGMIDVTGKPVVRRMAEAAGKIILSPGTIKKIEEGGIKKGDPFLVAEVAAMNAAKQTHLLIPHCHQIPLDTVKVTFEIVEATVEAKCLVRSQARTGVEMESLIGVSVALNTLWDMVKYLEKNEQGQYPSTMITDIRVLRKEKGE</sequence>
<dbReference type="Gene3D" id="3.30.70.640">
    <property type="entry name" value="Molybdopterin cofactor biosynthesis C (MoaC) domain"/>
    <property type="match status" value="1"/>
</dbReference>
<evidence type="ECO:0000259" key="3">
    <source>
        <dbReference type="Pfam" id="PF01967"/>
    </source>
</evidence>
<accession>A0A8J6MY33</accession>
<proteinExistence type="predicted"/>
<evidence type="ECO:0000313" key="5">
    <source>
        <dbReference type="Proteomes" id="UP000650524"/>
    </source>
</evidence>
<keyword evidence="4" id="KW-0456">Lyase</keyword>
<dbReference type="InterPro" id="IPR002820">
    <property type="entry name" value="Mopterin_CF_biosynth-C_dom"/>
</dbReference>
<dbReference type="UniPathway" id="UPA00344"/>